<dbReference type="Proteomes" id="UP000034152">
    <property type="component" value="Unassembled WGS sequence"/>
</dbReference>
<evidence type="ECO:0000313" key="1">
    <source>
        <dbReference type="EMBL" id="KKG06316.1"/>
    </source>
</evidence>
<reference evidence="3 4" key="1">
    <citation type="journal article" date="2015" name="ISME J.">
        <title>Genomic and phenotypic differentiation among Methanosarcina mazei populations from Columbia River sediment.</title>
        <authorList>
            <person name="Youngblut N.D."/>
            <person name="Wirth J.S."/>
            <person name="Henriksen J.R."/>
            <person name="Smith M."/>
            <person name="Simon H."/>
            <person name="Metcalf W.W."/>
            <person name="Whitaker R.J."/>
        </authorList>
    </citation>
    <scope>NUCLEOTIDE SEQUENCE [LARGE SCALE GENOMIC DNA]</scope>
    <source>
        <strain evidence="2 3">1.H.M.2.1</strain>
        <strain evidence="1 4">2.F.A.2.4</strain>
    </source>
</reference>
<evidence type="ECO:0000313" key="2">
    <source>
        <dbReference type="EMBL" id="KKH90486.1"/>
    </source>
</evidence>
<accession>A0A0F8BUS7</accession>
<name>A0A0F8BUS7_METMZ</name>
<dbReference type="EMBL" id="JJQU01000021">
    <property type="protein sequence ID" value="KKH90486.1"/>
    <property type="molecule type" value="Genomic_DNA"/>
</dbReference>
<dbReference type="PATRIC" id="fig|2209.56.peg.3100"/>
<comment type="caution">
    <text evidence="1">The sequence shown here is derived from an EMBL/GenBank/DDBJ whole genome shotgun (WGS) entry which is preliminary data.</text>
</comment>
<dbReference type="EMBL" id="JJOS01000012">
    <property type="protein sequence ID" value="KKG06316.1"/>
    <property type="molecule type" value="Genomic_DNA"/>
</dbReference>
<protein>
    <submittedName>
        <fullName evidence="1">Uncharacterized protein</fullName>
    </submittedName>
</protein>
<evidence type="ECO:0000313" key="3">
    <source>
        <dbReference type="Proteomes" id="UP000034152"/>
    </source>
</evidence>
<gene>
    <name evidence="1" type="ORF">DU47_13905</name>
    <name evidence="2" type="ORF">DU80_14330</name>
</gene>
<proteinExistence type="predicted"/>
<sequence length="59" mass="6992">MQNHLLIKKPQSFIQRLLYLAGIEGIFAAKLRKTEFQRQLLLKSKLINCICLFLRMVMK</sequence>
<dbReference type="Proteomes" id="UP000034578">
    <property type="component" value="Unassembled WGS sequence"/>
</dbReference>
<evidence type="ECO:0000313" key="4">
    <source>
        <dbReference type="Proteomes" id="UP000034578"/>
    </source>
</evidence>
<keyword evidence="4" id="KW-1185">Reference proteome</keyword>
<organism evidence="1 4">
    <name type="scientific">Methanosarcina mazei</name>
    <name type="common">Methanosarcina frisia</name>
    <dbReference type="NCBI Taxonomy" id="2209"/>
    <lineage>
        <taxon>Archaea</taxon>
        <taxon>Methanobacteriati</taxon>
        <taxon>Methanobacteriota</taxon>
        <taxon>Stenosarchaea group</taxon>
        <taxon>Methanomicrobia</taxon>
        <taxon>Methanosarcinales</taxon>
        <taxon>Methanosarcinaceae</taxon>
        <taxon>Methanosarcina</taxon>
    </lineage>
</organism>
<dbReference type="AlphaFoldDB" id="A0A0F8BUS7"/>